<sequence length="1132" mass="121289">MEIRVLGSLTLDDGRIPLAPRDRAVMSALTVRLGESLSVESLAAALWGDNLPASWSHVIPGCIMRLRRLIAPAQIETTALGYRLSAEHLTVDADQFERLVARGTQQLELGEPERATHTFSEALALWRGEPFVDLIDWAPAEIESGRLEEMRLGVEELLLDARLQAGEVQEVAALARARVAEAPLRERRWVVLSVAQYRQGRQAEAIATVRRARGLLASELGLDPCTELAELEQAILRQDPSLLSDRVFRPGSTECPYFGLPHARVEDAERYFGRERELSGALRALDEHGVLLVTGSSGVGKSSFVRAGIGAEMIARGREVAIVTPGEHPIDALRDVGLTPGNSLLIVDQCEHAFAADDPAEIREFFGALQRMVYRGLLVIAIRADRLGDLADHDGFAGIIQSHMLMLTALGPDGLRAVIEKPAEQAGLILEPGLVEILVRDADGRNLPLLSHALRQVWARREGRVLTVDAYRASGEIKGAVAKTAEEVIAALPAEDRHLLRDILLRLVEASADGAVVARRIERSRISIDDAHARIVDRLVDARLLTTDEESVQLSHEALAREWPRLKDWLADDVEGQRIMRHLGAAAAAWDAMGRPESELYRGGRLTATQHWRDAADPALTPVERDFLNAAAEQESAGLEAAQRQLRKERRMVRRLKWVSAGAAGLAVLAVTAGLIAGFQTNLAGERATVGEARRVAASALEEPHFDRALLLAVEAIQLWDSSETRVNLVRVFARAPRLTSIIRIQEDGVAAKSMSVAENGTRAAVIDSDDDVRLFDLDSRSQLGEYGPFGGNVVSSAVDPASGTVAYSATSDLCSVLPCPSGRTGTVDLADGGRSSVMTFAGLAGTAADVEYSADGSLFAALAATRPFEPSGRVALWRGGGENPSGPTILSLDVSGSELAAPIGWVGQFGAVKFSPDGSRLYASRFGPTVVYETTSGAVLDRIAGAGILAVSPDGRRIAVRDGLLAARIVDSSGGAAPVTVPLTDFPSVADFSPDGSHLAVAAGTGVVVFNTETGDVAESLRNHEGAVTAVEYRPTGELVAAGEDGAIITWDLGDWSAGFRTDQFVVRRSAGAESSERTLALERSDGSTQVVIADPAAWEERACQVAGRVLTEQEWGELLGARPYSPACRD</sequence>
<name>A0A2S3ZE12_9MICO</name>
<evidence type="ECO:0000259" key="10">
    <source>
        <dbReference type="PROSITE" id="PS51755"/>
    </source>
</evidence>
<gene>
    <name evidence="11" type="ORF">C3B61_11535</name>
</gene>
<protein>
    <recommendedName>
        <fullName evidence="10">OmpR/PhoB-type domain-containing protein</fullName>
    </recommendedName>
</protein>
<dbReference type="PROSITE" id="PS50294">
    <property type="entry name" value="WD_REPEATS_REGION"/>
    <property type="match status" value="1"/>
</dbReference>
<dbReference type="Pfam" id="PF20703">
    <property type="entry name" value="nSTAND1"/>
    <property type="match status" value="1"/>
</dbReference>
<dbReference type="InterPro" id="IPR049052">
    <property type="entry name" value="nSTAND1"/>
</dbReference>
<dbReference type="InterPro" id="IPR001867">
    <property type="entry name" value="OmpR/PhoB-type_DNA-bd"/>
</dbReference>
<dbReference type="PROSITE" id="PS51755">
    <property type="entry name" value="OMPR_PHOB"/>
    <property type="match status" value="1"/>
</dbReference>
<evidence type="ECO:0000313" key="11">
    <source>
        <dbReference type="EMBL" id="POH64789.1"/>
    </source>
</evidence>
<dbReference type="RefSeq" id="WP_103460743.1">
    <property type="nucleotide sequence ID" value="NZ_PPXD01000018.1"/>
</dbReference>
<keyword evidence="12" id="KW-1185">Reference proteome</keyword>
<dbReference type="SUPFAM" id="SSF52540">
    <property type="entry name" value="P-loop containing nucleoside triphosphate hydrolases"/>
    <property type="match status" value="1"/>
</dbReference>
<dbReference type="SUPFAM" id="SSF48452">
    <property type="entry name" value="TPR-like"/>
    <property type="match status" value="1"/>
</dbReference>
<evidence type="ECO:0000256" key="2">
    <source>
        <dbReference type="ARBA" id="ARBA00022574"/>
    </source>
</evidence>
<evidence type="ECO:0000256" key="3">
    <source>
        <dbReference type="ARBA" id="ARBA00022737"/>
    </source>
</evidence>
<keyword evidence="2 7" id="KW-0853">WD repeat</keyword>
<dbReference type="InterPro" id="IPR016032">
    <property type="entry name" value="Sig_transdc_resp-reg_C-effctor"/>
</dbReference>
<dbReference type="InterPro" id="IPR019775">
    <property type="entry name" value="WD40_repeat_CS"/>
</dbReference>
<proteinExistence type="inferred from homology"/>
<evidence type="ECO:0000313" key="12">
    <source>
        <dbReference type="Proteomes" id="UP000237340"/>
    </source>
</evidence>
<keyword evidence="3" id="KW-0677">Repeat</keyword>
<dbReference type="AlphaFoldDB" id="A0A2S3ZE12"/>
<evidence type="ECO:0000256" key="7">
    <source>
        <dbReference type="PROSITE-ProRule" id="PRU00221"/>
    </source>
</evidence>
<evidence type="ECO:0000256" key="4">
    <source>
        <dbReference type="ARBA" id="ARBA00023015"/>
    </source>
</evidence>
<dbReference type="SMART" id="SM00862">
    <property type="entry name" value="Trans_reg_C"/>
    <property type="match status" value="1"/>
</dbReference>
<keyword evidence="6" id="KW-0804">Transcription</keyword>
<dbReference type="SUPFAM" id="SSF82171">
    <property type="entry name" value="DPP6 N-terminal domain-like"/>
    <property type="match status" value="1"/>
</dbReference>
<dbReference type="Gene3D" id="1.10.10.10">
    <property type="entry name" value="Winged helix-like DNA-binding domain superfamily/Winged helix DNA-binding domain"/>
    <property type="match status" value="1"/>
</dbReference>
<dbReference type="InterPro" id="IPR011990">
    <property type="entry name" value="TPR-like_helical_dom_sf"/>
</dbReference>
<dbReference type="GO" id="GO:0006355">
    <property type="term" value="P:regulation of DNA-templated transcription"/>
    <property type="evidence" value="ECO:0007669"/>
    <property type="project" value="InterPro"/>
</dbReference>
<dbReference type="GO" id="GO:0000160">
    <property type="term" value="P:phosphorelay signal transduction system"/>
    <property type="evidence" value="ECO:0007669"/>
    <property type="project" value="InterPro"/>
</dbReference>
<comment type="similarity">
    <text evidence="1">Belongs to the AfsR/DnrI/RedD regulatory family.</text>
</comment>
<accession>A0A2S3ZE12</accession>
<evidence type="ECO:0000256" key="5">
    <source>
        <dbReference type="ARBA" id="ARBA00023125"/>
    </source>
</evidence>
<reference evidence="11 12" key="1">
    <citation type="submission" date="2018-01" db="EMBL/GenBank/DDBJ databases">
        <title>Cryobacterium sp. nov., from glaciers in China.</title>
        <authorList>
            <person name="Liu Q."/>
            <person name="Xin Y.-H."/>
        </authorList>
    </citation>
    <scope>NUCLEOTIDE SEQUENCE [LARGE SCALE GENOMIC DNA]</scope>
    <source>
        <strain evidence="11 12">TMN-42</strain>
    </source>
</reference>
<dbReference type="InterPro" id="IPR027417">
    <property type="entry name" value="P-loop_NTPase"/>
</dbReference>
<dbReference type="SMART" id="SM00320">
    <property type="entry name" value="WD40"/>
    <property type="match status" value="3"/>
</dbReference>
<dbReference type="Pfam" id="PF03704">
    <property type="entry name" value="BTAD"/>
    <property type="match status" value="1"/>
</dbReference>
<dbReference type="PANTHER" id="PTHR35807:SF1">
    <property type="entry name" value="TRANSCRIPTIONAL REGULATOR REDD"/>
    <property type="match status" value="1"/>
</dbReference>
<keyword evidence="5 8" id="KW-0238">DNA-binding</keyword>
<evidence type="ECO:0000256" key="6">
    <source>
        <dbReference type="ARBA" id="ARBA00023163"/>
    </source>
</evidence>
<dbReference type="PROSITE" id="PS00678">
    <property type="entry name" value="WD_REPEATS_1"/>
    <property type="match status" value="1"/>
</dbReference>
<evidence type="ECO:0000256" key="8">
    <source>
        <dbReference type="PROSITE-ProRule" id="PRU01091"/>
    </source>
</evidence>
<organism evidence="11 12">
    <name type="scientific">Cryobacterium zongtaii</name>
    <dbReference type="NCBI Taxonomy" id="1259217"/>
    <lineage>
        <taxon>Bacteria</taxon>
        <taxon>Bacillati</taxon>
        <taxon>Actinomycetota</taxon>
        <taxon>Actinomycetes</taxon>
        <taxon>Micrococcales</taxon>
        <taxon>Microbacteriaceae</taxon>
        <taxon>Cryobacterium</taxon>
    </lineage>
</organism>
<keyword evidence="9" id="KW-0175">Coiled coil</keyword>
<dbReference type="InterPro" id="IPR015943">
    <property type="entry name" value="WD40/YVTN_repeat-like_dom_sf"/>
</dbReference>
<dbReference type="PROSITE" id="PS50082">
    <property type="entry name" value="WD_REPEATS_2"/>
    <property type="match status" value="1"/>
</dbReference>
<comment type="caution">
    <text evidence="11">The sequence shown here is derived from an EMBL/GenBank/DDBJ whole genome shotgun (WGS) entry which is preliminary data.</text>
</comment>
<evidence type="ECO:0000256" key="1">
    <source>
        <dbReference type="ARBA" id="ARBA00005820"/>
    </source>
</evidence>
<dbReference type="Pfam" id="PF00400">
    <property type="entry name" value="WD40"/>
    <property type="match status" value="1"/>
</dbReference>
<dbReference type="GO" id="GO:0003677">
    <property type="term" value="F:DNA binding"/>
    <property type="evidence" value="ECO:0007669"/>
    <property type="project" value="UniProtKB-UniRule"/>
</dbReference>
<dbReference type="Proteomes" id="UP000237340">
    <property type="component" value="Unassembled WGS sequence"/>
</dbReference>
<dbReference type="InterPro" id="IPR051677">
    <property type="entry name" value="AfsR-DnrI-RedD_regulator"/>
</dbReference>
<dbReference type="InterPro" id="IPR001680">
    <property type="entry name" value="WD40_rpt"/>
</dbReference>
<feature type="domain" description="OmpR/PhoB-type" evidence="10">
    <location>
        <begin position="1"/>
        <end position="86"/>
    </location>
</feature>
<dbReference type="PANTHER" id="PTHR35807">
    <property type="entry name" value="TRANSCRIPTIONAL REGULATOR REDD-RELATED"/>
    <property type="match status" value="1"/>
</dbReference>
<feature type="DNA-binding region" description="OmpR/PhoB-type" evidence="8">
    <location>
        <begin position="1"/>
        <end position="86"/>
    </location>
</feature>
<dbReference type="CDD" id="cd15831">
    <property type="entry name" value="BTAD"/>
    <property type="match status" value="1"/>
</dbReference>
<dbReference type="Gene3D" id="2.130.10.10">
    <property type="entry name" value="YVTN repeat-like/Quinoprotein amine dehydrogenase"/>
    <property type="match status" value="2"/>
</dbReference>
<dbReference type="InterPro" id="IPR005158">
    <property type="entry name" value="BTAD"/>
</dbReference>
<dbReference type="Gene3D" id="1.25.40.10">
    <property type="entry name" value="Tetratricopeptide repeat domain"/>
    <property type="match status" value="1"/>
</dbReference>
<dbReference type="GO" id="GO:0005829">
    <property type="term" value="C:cytosol"/>
    <property type="evidence" value="ECO:0007669"/>
    <property type="project" value="UniProtKB-ARBA"/>
</dbReference>
<feature type="repeat" description="WD" evidence="7">
    <location>
        <begin position="1022"/>
        <end position="1054"/>
    </location>
</feature>
<evidence type="ECO:0000256" key="9">
    <source>
        <dbReference type="SAM" id="Coils"/>
    </source>
</evidence>
<dbReference type="InterPro" id="IPR036388">
    <property type="entry name" value="WH-like_DNA-bd_sf"/>
</dbReference>
<dbReference type="SMART" id="SM01043">
    <property type="entry name" value="BTAD"/>
    <property type="match status" value="1"/>
</dbReference>
<dbReference type="EMBL" id="PPXD01000018">
    <property type="protein sequence ID" value="POH64789.1"/>
    <property type="molecule type" value="Genomic_DNA"/>
</dbReference>
<feature type="coiled-coil region" evidence="9">
    <location>
        <begin position="629"/>
        <end position="659"/>
    </location>
</feature>
<keyword evidence="4" id="KW-0805">Transcription regulation</keyword>
<dbReference type="SUPFAM" id="SSF46894">
    <property type="entry name" value="C-terminal effector domain of the bipartite response regulators"/>
    <property type="match status" value="1"/>
</dbReference>